<evidence type="ECO:0000313" key="6">
    <source>
        <dbReference type="Proteomes" id="UP000462055"/>
    </source>
</evidence>
<gene>
    <name evidence="5" type="ORF">F8568_019525</name>
</gene>
<keyword evidence="2" id="KW-0812">Transmembrane</keyword>
<keyword evidence="2" id="KW-1133">Transmembrane helix</keyword>
<proteinExistence type="predicted"/>
<dbReference type="AlphaFoldDB" id="A0A6I4ME73"/>
<evidence type="ECO:0000256" key="2">
    <source>
        <dbReference type="SAM" id="Phobius"/>
    </source>
</evidence>
<feature type="region of interest" description="Disordered" evidence="1">
    <location>
        <begin position="346"/>
        <end position="373"/>
    </location>
</feature>
<dbReference type="RefSeq" id="WP_151594992.1">
    <property type="nucleotide sequence ID" value="NZ_WBMS02000014.1"/>
</dbReference>
<protein>
    <submittedName>
        <fullName evidence="5">MCE family protein</fullName>
    </submittedName>
</protein>
<dbReference type="PANTHER" id="PTHR33371:SF4">
    <property type="entry name" value="INTERMEMBRANE PHOSPHOLIPID TRANSPORT SYSTEM BINDING PROTEIN MLAD"/>
    <property type="match status" value="1"/>
</dbReference>
<keyword evidence="6" id="KW-1185">Reference proteome</keyword>
<dbReference type="Pfam" id="PF02470">
    <property type="entry name" value="MlaD"/>
    <property type="match status" value="1"/>
</dbReference>
<accession>A0A6I4ME73</accession>
<feature type="domain" description="Mce/MlaD" evidence="3">
    <location>
        <begin position="36"/>
        <end position="110"/>
    </location>
</feature>
<dbReference type="NCBIfam" id="TIGR00996">
    <property type="entry name" value="Mtu_fam_mce"/>
    <property type="match status" value="1"/>
</dbReference>
<name>A0A6I4ME73_9ACTN</name>
<dbReference type="Proteomes" id="UP000462055">
    <property type="component" value="Unassembled WGS sequence"/>
</dbReference>
<feature type="compositionally biased region" description="Polar residues" evidence="1">
    <location>
        <begin position="351"/>
        <end position="365"/>
    </location>
</feature>
<evidence type="ECO:0000259" key="3">
    <source>
        <dbReference type="Pfam" id="PF02470"/>
    </source>
</evidence>
<dbReference type="InterPro" id="IPR003399">
    <property type="entry name" value="Mce/MlaD"/>
</dbReference>
<dbReference type="EMBL" id="WBMS02000014">
    <property type="protein sequence ID" value="MWA02524.1"/>
    <property type="molecule type" value="Genomic_DNA"/>
</dbReference>
<dbReference type="InterPro" id="IPR052336">
    <property type="entry name" value="MlaD_Phospholipid_Transporter"/>
</dbReference>
<organism evidence="5 6">
    <name type="scientific">Actinomadura physcomitrii</name>
    <dbReference type="NCBI Taxonomy" id="2650748"/>
    <lineage>
        <taxon>Bacteria</taxon>
        <taxon>Bacillati</taxon>
        <taxon>Actinomycetota</taxon>
        <taxon>Actinomycetes</taxon>
        <taxon>Streptosporangiales</taxon>
        <taxon>Thermomonosporaceae</taxon>
        <taxon>Actinomadura</taxon>
    </lineage>
</organism>
<feature type="domain" description="Mammalian cell entry C-terminal" evidence="4">
    <location>
        <begin position="119"/>
        <end position="273"/>
    </location>
</feature>
<reference evidence="5" key="1">
    <citation type="submission" date="2019-12" db="EMBL/GenBank/DDBJ databases">
        <title>Actinomadura physcomitrii sp. nov., a novel actinomycete isolated from moss [Physcomitrium sphaericum (Ludw) Fuernr].</title>
        <authorList>
            <person name="Zhuang X."/>
        </authorList>
    </citation>
    <scope>NUCLEOTIDE SEQUENCE [LARGE SCALE GENOMIC DNA]</scope>
    <source>
        <strain evidence="5">LD22</strain>
    </source>
</reference>
<keyword evidence="2" id="KW-0472">Membrane</keyword>
<dbReference type="Pfam" id="PF11887">
    <property type="entry name" value="Mce4_CUP1"/>
    <property type="match status" value="1"/>
</dbReference>
<evidence type="ECO:0000256" key="1">
    <source>
        <dbReference type="SAM" id="MobiDB-lite"/>
    </source>
</evidence>
<evidence type="ECO:0000259" key="4">
    <source>
        <dbReference type="Pfam" id="PF11887"/>
    </source>
</evidence>
<sequence length="430" mass="45274">MTRRVVVNLAVFGVLGVVLTVWAVRSVFGFDPFSRPYQITAQFSGSPGLQPNFDVTYLGVAVGKIHSVRLEGSKVVVRLDIDKGERIPRGATAAAALKSAIGEPYVDLEPASGGGGAPPMRPGDVIPLSRTSVTESYGDLFASVNKAINGLDPKNLKIVTHELARGLDGRGDTLRLSVDGASQLARTFADRTDTLDSLITNLGTLTGVLAGKRDDLAAGISGTADMTSSLAAANESLKQVLATTPDLLARTNAVLRESKPAMQCMLSALGGALPRLLNDRNVSDLSRGLQWSPQLASAMRGVITFVNGEPNLNIKFLLTLTPVKSAVENRNLSPLPSIPRIPTCPGVDLPAQQSPPLKKSQTAGKNGSGAAATAPATLPARNAAASGTEHHGPPAWLIYLPPLVAGLVLLRVFMGMLGLARRPNWRRRSR</sequence>
<dbReference type="InterPro" id="IPR005693">
    <property type="entry name" value="Mce"/>
</dbReference>
<feature type="transmembrane region" description="Helical" evidence="2">
    <location>
        <begin position="396"/>
        <end position="420"/>
    </location>
</feature>
<evidence type="ECO:0000313" key="5">
    <source>
        <dbReference type="EMBL" id="MWA02524.1"/>
    </source>
</evidence>
<dbReference type="InterPro" id="IPR024516">
    <property type="entry name" value="Mce_C"/>
</dbReference>
<comment type="caution">
    <text evidence="5">The sequence shown here is derived from an EMBL/GenBank/DDBJ whole genome shotgun (WGS) entry which is preliminary data.</text>
</comment>
<dbReference type="PANTHER" id="PTHR33371">
    <property type="entry name" value="INTERMEMBRANE PHOSPHOLIPID TRANSPORT SYSTEM BINDING PROTEIN MLAD-RELATED"/>
    <property type="match status" value="1"/>
</dbReference>